<reference evidence="1 2" key="1">
    <citation type="submission" date="2019-03" db="EMBL/GenBank/DDBJ databases">
        <title>Genomic analyses of the natural microbiome of Caenorhabditis elegans.</title>
        <authorList>
            <person name="Samuel B."/>
        </authorList>
    </citation>
    <scope>NUCLEOTIDE SEQUENCE [LARGE SCALE GENOMIC DNA]</scope>
    <source>
        <strain evidence="1 2">JUb89</strain>
    </source>
</reference>
<accession>A0A4R1XMW3</accession>
<keyword evidence="2" id="KW-1185">Reference proteome</keyword>
<dbReference type="AlphaFoldDB" id="A0A4R1XMW3"/>
<sequence>MQFNVKKYTATERYLWNNFIVQCKNYHFMFHRDFMEYHADRFHDFSLIITDGNQKTIALIPGNISEGVFYSHQGLTFGGFLIDKNIHAIDVMQIFTEVKKFLKINKINKIIYKPIPVIYHQYPAQEDLYALFRNDAQLHRRDISSSILIQDGYKYSRGKKSGINKAKKEGVVCREVDKPSLVWTLIREVLAEHHSTSPVHDEVEIDYLKEKFPNNIKTYAAFYNQNIVSACVTFETAEVVHTQYLASSKIGREIRALDMLIDHVICTCSDYAKVFDFGISNEHNGKYLNSGLIHQKESFGARAIVYDLYSMDIN</sequence>
<evidence type="ECO:0000313" key="1">
    <source>
        <dbReference type="EMBL" id="TCM64361.1"/>
    </source>
</evidence>
<organism evidence="1 2">
    <name type="scientific">Acinetobacter calcoaceticus</name>
    <dbReference type="NCBI Taxonomy" id="471"/>
    <lineage>
        <taxon>Bacteria</taxon>
        <taxon>Pseudomonadati</taxon>
        <taxon>Pseudomonadota</taxon>
        <taxon>Gammaproteobacteria</taxon>
        <taxon>Moraxellales</taxon>
        <taxon>Moraxellaceae</taxon>
        <taxon>Acinetobacter</taxon>
        <taxon>Acinetobacter calcoaceticus/baumannii complex</taxon>
    </lineage>
</organism>
<dbReference type="InterPro" id="IPR016181">
    <property type="entry name" value="Acyl_CoA_acyltransferase"/>
</dbReference>
<proteinExistence type="predicted"/>
<name>A0A4R1XMW3_ACICA</name>
<evidence type="ECO:0008006" key="3">
    <source>
        <dbReference type="Google" id="ProtNLM"/>
    </source>
</evidence>
<gene>
    <name evidence="1" type="ORF">EC844_11837</name>
</gene>
<protein>
    <recommendedName>
        <fullName evidence="3">BioF2-like acetyltransferase domain-containing protein</fullName>
    </recommendedName>
</protein>
<comment type="caution">
    <text evidence="1">The sequence shown here is derived from an EMBL/GenBank/DDBJ whole genome shotgun (WGS) entry which is preliminary data.</text>
</comment>
<dbReference type="Proteomes" id="UP000294963">
    <property type="component" value="Unassembled WGS sequence"/>
</dbReference>
<evidence type="ECO:0000313" key="2">
    <source>
        <dbReference type="Proteomes" id="UP000294963"/>
    </source>
</evidence>
<dbReference type="EMBL" id="SLVJ01000018">
    <property type="protein sequence ID" value="TCM64361.1"/>
    <property type="molecule type" value="Genomic_DNA"/>
</dbReference>
<dbReference type="Gene3D" id="3.40.630.30">
    <property type="match status" value="1"/>
</dbReference>
<dbReference type="OrthoDB" id="9808687at2"/>
<dbReference type="SUPFAM" id="SSF55729">
    <property type="entry name" value="Acyl-CoA N-acyltransferases (Nat)"/>
    <property type="match status" value="1"/>
</dbReference>